<protein>
    <submittedName>
        <fullName evidence="1">Tryptophan halogenase family protein</fullName>
        <ecNumber evidence="1">1.14.19.-</ecNumber>
    </submittedName>
</protein>
<accession>A0ABW7EJT2</accession>
<dbReference type="EC" id="1.14.19.-" evidence="1"/>
<dbReference type="InterPro" id="IPR033856">
    <property type="entry name" value="Trp_halogen"/>
</dbReference>
<reference evidence="1 2" key="1">
    <citation type="submission" date="2024-09" db="EMBL/GenBank/DDBJ databases">
        <title>Novel species of the genus Pelomonas and Roseateles isolated from streams.</title>
        <authorList>
            <person name="Lu H."/>
        </authorList>
    </citation>
    <scope>NUCLEOTIDE SEQUENCE [LARGE SCALE GENOMIC DNA]</scope>
    <source>
        <strain evidence="1 2">DC23W</strain>
    </source>
</reference>
<sequence>MSSDQAIRRIVIVGGGSAGWMTAAPLSQLFGTLPGGEANPVAREVVLIESPDIGTVGVGEATLPSIRYYNDALGIDNADFMRKTQASFKLGIEFKDWGYVGNRFFHGFGGFGPAILNRSSVAHWLRLQRQGGMPSYEQWSAATVMARRNRFAVPDAGAASAANAYSYAFHFDAGLYANYLRDYAMTRGVKREEGTIVDVSVRPGDGFVTAVTLADGRRIEGDLFIDCSGFRGLLIEGVCKAGYHDWTHWLPCDSAQAVPCDKTAPLTPYTTSTAHSAGWQWRIPLQHRTGNGHVYCSSYISDDEAGRMLLSNLDRAAQDQPRQLRFKTGMRRRIWERNVVSIGLASGFLEPLESTSLSLVIHGVSALVELFPDRACEPHLVDEYNRRMRQQYESIRDFIILHYKQTSRDDSEFWRYCRSMSIPDTLAHQMDVFRRNGRVTILDRDSFGEDSWWSLFLGLGMQPDSVDPLLAQVDEATLREHFKRLHMAVSRTVDGMPDHAAYLQRLIAARG</sequence>
<evidence type="ECO:0000313" key="1">
    <source>
        <dbReference type="EMBL" id="MFG6413629.1"/>
    </source>
</evidence>
<dbReference type="SUPFAM" id="SSF51905">
    <property type="entry name" value="FAD/NAD(P)-binding domain"/>
    <property type="match status" value="1"/>
</dbReference>
<organism evidence="1 2">
    <name type="scientific">Pelomonas dachongensis</name>
    <dbReference type="NCBI Taxonomy" id="3299029"/>
    <lineage>
        <taxon>Bacteria</taxon>
        <taxon>Pseudomonadati</taxon>
        <taxon>Pseudomonadota</taxon>
        <taxon>Betaproteobacteria</taxon>
        <taxon>Burkholderiales</taxon>
        <taxon>Sphaerotilaceae</taxon>
        <taxon>Roseateles</taxon>
    </lineage>
</organism>
<dbReference type="InterPro" id="IPR006905">
    <property type="entry name" value="Flavin_halogenase"/>
</dbReference>
<comment type="caution">
    <text evidence="1">The sequence shown here is derived from an EMBL/GenBank/DDBJ whole genome shotgun (WGS) entry which is preliminary data.</text>
</comment>
<dbReference type="Gene3D" id="3.50.50.60">
    <property type="entry name" value="FAD/NAD(P)-binding domain"/>
    <property type="match status" value="1"/>
</dbReference>
<proteinExistence type="predicted"/>
<name>A0ABW7EJT2_9BURK</name>
<keyword evidence="2" id="KW-1185">Reference proteome</keyword>
<dbReference type="Proteomes" id="UP001606300">
    <property type="component" value="Unassembled WGS sequence"/>
</dbReference>
<dbReference type="RefSeq" id="WP_394469708.1">
    <property type="nucleotide sequence ID" value="NZ_JBIGHY010000002.1"/>
</dbReference>
<evidence type="ECO:0000313" key="2">
    <source>
        <dbReference type="Proteomes" id="UP001606300"/>
    </source>
</evidence>
<dbReference type="InterPro" id="IPR050816">
    <property type="entry name" value="Flavin-dep_Halogenase_NPB"/>
</dbReference>
<dbReference type="PANTHER" id="PTHR43747:SF4">
    <property type="entry name" value="FLAVIN-DEPENDENT TRYPTOPHAN HALOGENASE"/>
    <property type="match status" value="1"/>
</dbReference>
<gene>
    <name evidence="1" type="ORF">ACG02S_06920</name>
</gene>
<dbReference type="PANTHER" id="PTHR43747">
    <property type="entry name" value="FAD-BINDING PROTEIN"/>
    <property type="match status" value="1"/>
</dbReference>
<dbReference type="PIRSF" id="PIRSF011396">
    <property type="entry name" value="Trp_halogenase"/>
    <property type="match status" value="1"/>
</dbReference>
<dbReference type="GO" id="GO:0016491">
    <property type="term" value="F:oxidoreductase activity"/>
    <property type="evidence" value="ECO:0007669"/>
    <property type="project" value="UniProtKB-KW"/>
</dbReference>
<dbReference type="InterPro" id="IPR036188">
    <property type="entry name" value="FAD/NAD-bd_sf"/>
</dbReference>
<dbReference type="Pfam" id="PF04820">
    <property type="entry name" value="Trp_halogenase"/>
    <property type="match status" value="1"/>
</dbReference>
<keyword evidence="1" id="KW-0560">Oxidoreductase</keyword>
<dbReference type="EMBL" id="JBIGHY010000002">
    <property type="protein sequence ID" value="MFG6413629.1"/>
    <property type="molecule type" value="Genomic_DNA"/>
</dbReference>